<dbReference type="Proteomes" id="UP000239549">
    <property type="component" value="Unassembled WGS sequence"/>
</dbReference>
<dbReference type="InterPro" id="IPR004488">
    <property type="entry name" value="Mg/Co-transport_prot_CorA"/>
</dbReference>
<keyword evidence="3 12" id="KW-0813">Transport</keyword>
<evidence type="ECO:0000256" key="9">
    <source>
        <dbReference type="ARBA" id="ARBA00023136"/>
    </source>
</evidence>
<dbReference type="NCBIfam" id="TIGR00383">
    <property type="entry name" value="corA"/>
    <property type="match status" value="1"/>
</dbReference>
<accession>A0A2L2XE75</accession>
<keyword evidence="9 12" id="KW-0472">Membrane</keyword>
<organism evidence="13 14">
    <name type="scientific">Desulfocucumis palustris</name>
    <dbReference type="NCBI Taxonomy" id="1898651"/>
    <lineage>
        <taxon>Bacteria</taxon>
        <taxon>Bacillati</taxon>
        <taxon>Bacillota</taxon>
        <taxon>Clostridia</taxon>
        <taxon>Eubacteriales</taxon>
        <taxon>Desulfocucumaceae</taxon>
        <taxon>Desulfocucumis</taxon>
    </lineage>
</organism>
<dbReference type="Pfam" id="PF01544">
    <property type="entry name" value="CorA"/>
    <property type="match status" value="1"/>
</dbReference>
<dbReference type="PANTHER" id="PTHR46494">
    <property type="entry name" value="CORA FAMILY METAL ION TRANSPORTER (EUROFUNG)"/>
    <property type="match status" value="1"/>
</dbReference>
<evidence type="ECO:0000256" key="3">
    <source>
        <dbReference type="ARBA" id="ARBA00022448"/>
    </source>
</evidence>
<dbReference type="GO" id="GO:0015087">
    <property type="term" value="F:cobalt ion transmembrane transporter activity"/>
    <property type="evidence" value="ECO:0007669"/>
    <property type="project" value="UniProtKB-UniRule"/>
</dbReference>
<evidence type="ECO:0000256" key="4">
    <source>
        <dbReference type="ARBA" id="ARBA00022475"/>
    </source>
</evidence>
<gene>
    <name evidence="12" type="primary">corA</name>
    <name evidence="13" type="ORF">DCCM_0322</name>
</gene>
<dbReference type="GO" id="GO:0050897">
    <property type="term" value="F:cobalt ion binding"/>
    <property type="evidence" value="ECO:0007669"/>
    <property type="project" value="TreeGrafter"/>
</dbReference>
<comment type="similarity">
    <text evidence="2 12">Belongs to the CorA metal ion transporter (MIT) (TC 1.A.35) family.</text>
</comment>
<dbReference type="OrthoDB" id="9803416at2"/>
<evidence type="ECO:0000256" key="12">
    <source>
        <dbReference type="RuleBase" id="RU362010"/>
    </source>
</evidence>
<evidence type="ECO:0000256" key="2">
    <source>
        <dbReference type="ARBA" id="ARBA00009765"/>
    </source>
</evidence>
<feature type="transmembrane region" description="Helical" evidence="12">
    <location>
        <begin position="254"/>
        <end position="277"/>
    </location>
</feature>
<keyword evidence="5 12" id="KW-0812">Transmembrane</keyword>
<evidence type="ECO:0000313" key="13">
    <source>
        <dbReference type="EMBL" id="GBF32131.1"/>
    </source>
</evidence>
<keyword evidence="6 12" id="KW-0460">Magnesium</keyword>
<evidence type="ECO:0000256" key="7">
    <source>
        <dbReference type="ARBA" id="ARBA00022989"/>
    </source>
</evidence>
<evidence type="ECO:0000256" key="11">
    <source>
        <dbReference type="ARBA" id="ARBA00045497"/>
    </source>
</evidence>
<dbReference type="SUPFAM" id="SSF144083">
    <property type="entry name" value="Magnesium transport protein CorA, transmembrane region"/>
    <property type="match status" value="1"/>
</dbReference>
<name>A0A2L2XE75_9FIRM</name>
<dbReference type="GO" id="GO:0005886">
    <property type="term" value="C:plasma membrane"/>
    <property type="evidence" value="ECO:0007669"/>
    <property type="project" value="UniProtKB-SubCell"/>
</dbReference>
<reference evidence="14" key="1">
    <citation type="submission" date="2018-02" db="EMBL/GenBank/DDBJ databases">
        <title>Genome sequence of Desulfocucumis palustris strain NAW-5.</title>
        <authorList>
            <person name="Watanabe M."/>
            <person name="Kojima H."/>
            <person name="Fukui M."/>
        </authorList>
    </citation>
    <scope>NUCLEOTIDE SEQUENCE [LARGE SCALE GENOMIC DNA]</scope>
    <source>
        <strain evidence="14">NAW-5</strain>
    </source>
</reference>
<dbReference type="AlphaFoldDB" id="A0A2L2XE75"/>
<dbReference type="EMBL" id="BFAV01000018">
    <property type="protein sequence ID" value="GBF32131.1"/>
    <property type="molecule type" value="Genomic_DNA"/>
</dbReference>
<dbReference type="GO" id="GO:0000287">
    <property type="term" value="F:magnesium ion binding"/>
    <property type="evidence" value="ECO:0007669"/>
    <property type="project" value="TreeGrafter"/>
</dbReference>
<protein>
    <recommendedName>
        <fullName evidence="12">Magnesium transport protein CorA</fullName>
    </recommendedName>
</protein>
<comment type="subcellular location">
    <subcellularLocation>
        <location evidence="1">Cell membrane</location>
        <topology evidence="1">Multi-pass membrane protein</topology>
    </subcellularLocation>
    <subcellularLocation>
        <location evidence="12">Membrane</location>
        <topology evidence="12">Multi-pass membrane protein</topology>
    </subcellularLocation>
</comment>
<evidence type="ECO:0000256" key="6">
    <source>
        <dbReference type="ARBA" id="ARBA00022842"/>
    </source>
</evidence>
<evidence type="ECO:0000256" key="10">
    <source>
        <dbReference type="ARBA" id="ARBA00034269"/>
    </source>
</evidence>
<sequence length="315" mass="37608">MIRTALLFENGDIRFEESIKKPPDRVKWHWTDFSQPTEEEVQYLFGLFGHQHGFSIKDWLLKVRRPKIDNYGEYRFFVLHTLSDLKIYPEVLYLFEGENYIVTFHKSPNRVIEEVWEYMKESPRRMEKGLDYLLYSVINSLVNQYHPLFSKFGNELERLESKHFLNLTQPMINRIFKIRRDLFTLRGSLEPLRDVLQGILHPADDKWKTKYRVLFGDIQDDLIRLVEMTEIYRQMGLDLIESHVSLNSQRMNRVIIILTIITTIFMPLSFIAGIYGMNFDYMPELGWKYGYYSVLGLMGAIAGAMILWFKRKGWF</sequence>
<keyword evidence="8 12" id="KW-0406">Ion transport</keyword>
<evidence type="ECO:0000256" key="8">
    <source>
        <dbReference type="ARBA" id="ARBA00023065"/>
    </source>
</evidence>
<evidence type="ECO:0000256" key="5">
    <source>
        <dbReference type="ARBA" id="ARBA00022692"/>
    </source>
</evidence>
<comment type="caution">
    <text evidence="13">The sequence shown here is derived from an EMBL/GenBank/DDBJ whole genome shotgun (WGS) entry which is preliminary data.</text>
</comment>
<evidence type="ECO:0000256" key="1">
    <source>
        <dbReference type="ARBA" id="ARBA00004651"/>
    </source>
</evidence>
<evidence type="ECO:0000313" key="14">
    <source>
        <dbReference type="Proteomes" id="UP000239549"/>
    </source>
</evidence>
<dbReference type="SUPFAM" id="SSF143865">
    <property type="entry name" value="CorA soluble domain-like"/>
    <property type="match status" value="1"/>
</dbReference>
<keyword evidence="7 12" id="KW-1133">Transmembrane helix</keyword>
<dbReference type="InterPro" id="IPR002523">
    <property type="entry name" value="MgTranspt_CorA/ZnTranspt_ZntB"/>
</dbReference>
<keyword evidence="14" id="KW-1185">Reference proteome</keyword>
<comment type="function">
    <text evidence="11">Mediates influx of magnesium ions. Alternates between open and closed states. Activated by low cytoplasmic Mg(2+) levels. Inactive when cytoplasmic Mg(2+) levels are high.</text>
</comment>
<dbReference type="InterPro" id="IPR045863">
    <property type="entry name" value="CorA_TM1_TM2"/>
</dbReference>
<dbReference type="RefSeq" id="WP_128739044.1">
    <property type="nucleotide sequence ID" value="NZ_BFAV01000018.1"/>
</dbReference>
<comment type="catalytic activity">
    <reaction evidence="10">
        <text>Mg(2+)(in) = Mg(2+)(out)</text>
        <dbReference type="Rhea" id="RHEA:29827"/>
        <dbReference type="ChEBI" id="CHEBI:18420"/>
    </reaction>
</comment>
<dbReference type="FunFam" id="1.20.58.340:FF:000004">
    <property type="entry name" value="Magnesium transport protein CorA"/>
    <property type="match status" value="1"/>
</dbReference>
<dbReference type="InterPro" id="IPR045861">
    <property type="entry name" value="CorA_cytoplasmic_dom"/>
</dbReference>
<proteinExistence type="inferred from homology"/>
<dbReference type="GO" id="GO:0015095">
    <property type="term" value="F:magnesium ion transmembrane transporter activity"/>
    <property type="evidence" value="ECO:0007669"/>
    <property type="project" value="UniProtKB-UniRule"/>
</dbReference>
<feature type="transmembrane region" description="Helical" evidence="12">
    <location>
        <begin position="289"/>
        <end position="309"/>
    </location>
</feature>
<dbReference type="PANTHER" id="PTHR46494:SF1">
    <property type="entry name" value="CORA FAMILY METAL ION TRANSPORTER (EUROFUNG)"/>
    <property type="match status" value="1"/>
</dbReference>
<dbReference type="Gene3D" id="1.20.58.340">
    <property type="entry name" value="Magnesium transport protein CorA, transmembrane region"/>
    <property type="match status" value="2"/>
</dbReference>
<dbReference type="Gene3D" id="3.30.460.20">
    <property type="entry name" value="CorA soluble domain-like"/>
    <property type="match status" value="1"/>
</dbReference>
<keyword evidence="4 12" id="KW-1003">Cell membrane</keyword>